<feature type="transmembrane region" description="Helical" evidence="1">
    <location>
        <begin position="104"/>
        <end position="122"/>
    </location>
</feature>
<evidence type="ECO:0000259" key="2">
    <source>
        <dbReference type="Pfam" id="PF03471"/>
    </source>
</evidence>
<protein>
    <submittedName>
        <fullName evidence="3">Mg2+/Co2+ transporter CorC</fullName>
    </submittedName>
</protein>
<organism evidence="3 4">
    <name type="scientific">Peptoniphilus koenoeneniae</name>
    <dbReference type="NCBI Taxonomy" id="507751"/>
    <lineage>
        <taxon>Bacteria</taxon>
        <taxon>Bacillati</taxon>
        <taxon>Bacillota</taxon>
        <taxon>Tissierellia</taxon>
        <taxon>Tissierellales</taxon>
        <taxon>Peptoniphilaceae</taxon>
        <taxon>Peptoniphilus</taxon>
    </lineage>
</organism>
<reference evidence="3 4" key="1">
    <citation type="submission" date="2023-07" db="EMBL/GenBank/DDBJ databases">
        <title>Genomic Encyclopedia of Type Strains, Phase IV (KMG-IV): sequencing the most valuable type-strain genomes for metagenomic binning, comparative biology and taxonomic classification.</title>
        <authorList>
            <person name="Goeker M."/>
        </authorList>
    </citation>
    <scope>NUCLEOTIDE SEQUENCE [LARGE SCALE GENOMIC DNA]</scope>
    <source>
        <strain evidence="3 4">DSM 22616</strain>
    </source>
</reference>
<keyword evidence="1" id="KW-0472">Membrane</keyword>
<evidence type="ECO:0000313" key="3">
    <source>
        <dbReference type="EMBL" id="MDQ0275155.1"/>
    </source>
</evidence>
<feature type="transmembrane region" description="Helical" evidence="1">
    <location>
        <begin position="62"/>
        <end position="92"/>
    </location>
</feature>
<feature type="transmembrane region" description="Helical" evidence="1">
    <location>
        <begin position="12"/>
        <end position="33"/>
    </location>
</feature>
<dbReference type="SUPFAM" id="SSF56176">
    <property type="entry name" value="FAD-binding/transporter-associated domain-like"/>
    <property type="match status" value="1"/>
</dbReference>
<dbReference type="InterPro" id="IPR016169">
    <property type="entry name" value="FAD-bd_PCMH_sub2"/>
</dbReference>
<dbReference type="Gene3D" id="3.30.465.10">
    <property type="match status" value="1"/>
</dbReference>
<keyword evidence="4" id="KW-1185">Reference proteome</keyword>
<sequence>MNRRKFLLNLNKIVYFFEMLISILLIVGIIISVPDIFRYYHSIIISPAEPSYELFKHFLDHVLLLVIAVEFVLLMVAHSDSTIIHLIMLVIARKMLIKSDTMNDIIIGVIAISLLFAVRKFLIGASDVGIFSSNDNVFSASTDIEEINRKCNFQIEDLGYNSIGGLVSDLIQEKGYDLELGTMVDDGKYIYEVIKSSNNVIESVSIHPIN</sequence>
<comment type="caution">
    <text evidence="3">The sequence shown here is derived from an EMBL/GenBank/DDBJ whole genome shotgun (WGS) entry which is preliminary data.</text>
</comment>
<keyword evidence="1" id="KW-1133">Transmembrane helix</keyword>
<gene>
    <name evidence="3" type="ORF">J2S72_001179</name>
</gene>
<dbReference type="Proteomes" id="UP001236559">
    <property type="component" value="Unassembled WGS sequence"/>
</dbReference>
<name>A0ABU0AV75_9FIRM</name>
<keyword evidence="1" id="KW-0812">Transmembrane</keyword>
<dbReference type="InterPro" id="IPR036318">
    <property type="entry name" value="FAD-bd_PCMH-like_sf"/>
</dbReference>
<dbReference type="RefSeq" id="WP_023055019.1">
    <property type="nucleotide sequence ID" value="NZ_JAUSTN010000005.1"/>
</dbReference>
<evidence type="ECO:0000256" key="1">
    <source>
        <dbReference type="SAM" id="Phobius"/>
    </source>
</evidence>
<dbReference type="Pfam" id="PF03471">
    <property type="entry name" value="CorC_HlyC"/>
    <property type="match status" value="1"/>
</dbReference>
<evidence type="ECO:0000313" key="4">
    <source>
        <dbReference type="Proteomes" id="UP001236559"/>
    </source>
</evidence>
<accession>A0ABU0AV75</accession>
<feature type="domain" description="Transporter-associated" evidence="2">
    <location>
        <begin position="135"/>
        <end position="208"/>
    </location>
</feature>
<dbReference type="EMBL" id="JAUSTN010000005">
    <property type="protein sequence ID" value="MDQ0275155.1"/>
    <property type="molecule type" value="Genomic_DNA"/>
</dbReference>
<proteinExistence type="predicted"/>
<dbReference type="InterPro" id="IPR005170">
    <property type="entry name" value="Transptr-assoc_dom"/>
</dbReference>